<dbReference type="SMART" id="SM00443">
    <property type="entry name" value="G_patch"/>
    <property type="match status" value="1"/>
</dbReference>
<evidence type="ECO:0000259" key="11">
    <source>
        <dbReference type="PROSITE" id="PS50174"/>
    </source>
</evidence>
<keyword evidence="4 8" id="KW-0508">mRNA splicing</keyword>
<reference evidence="12" key="1">
    <citation type="submission" date="2020-03" db="EMBL/GenBank/DDBJ databases">
        <authorList>
            <person name="Chebbi M.A."/>
            <person name="Drezen J.M."/>
        </authorList>
    </citation>
    <scope>NUCLEOTIDE SEQUENCE</scope>
    <source>
        <tissue evidence="12">Whole body</tissue>
    </source>
</reference>
<dbReference type="PANTHER" id="PTHR13288">
    <property type="entry name" value="SPLICING FACTOR 45 SPF45"/>
    <property type="match status" value="1"/>
</dbReference>
<evidence type="ECO:0000256" key="7">
    <source>
        <dbReference type="ARBA" id="ARBA00074919"/>
    </source>
</evidence>
<dbReference type="Pfam" id="PF01585">
    <property type="entry name" value="G-patch"/>
    <property type="match status" value="1"/>
</dbReference>
<dbReference type="Proteomes" id="UP000729913">
    <property type="component" value="Unassembled WGS sequence"/>
</dbReference>
<evidence type="ECO:0000259" key="10">
    <source>
        <dbReference type="PROSITE" id="PS50102"/>
    </source>
</evidence>
<evidence type="ECO:0000256" key="3">
    <source>
        <dbReference type="ARBA" id="ARBA00022884"/>
    </source>
</evidence>
<keyword evidence="13" id="KW-1185">Reference proteome</keyword>
<dbReference type="SMART" id="SM00361">
    <property type="entry name" value="RRM_1"/>
    <property type="match status" value="1"/>
</dbReference>
<comment type="subunit">
    <text evidence="8">Associates with the spliceosome.</text>
</comment>
<dbReference type="PROSITE" id="PS50174">
    <property type="entry name" value="G_PATCH"/>
    <property type="match status" value="1"/>
</dbReference>
<dbReference type="InterPro" id="IPR000467">
    <property type="entry name" value="G_patch_dom"/>
</dbReference>
<dbReference type="EMBL" id="JAAOIC020000067">
    <property type="protein sequence ID" value="KAG8034671.1"/>
    <property type="molecule type" value="Genomic_DNA"/>
</dbReference>
<dbReference type="PANTHER" id="PTHR13288:SF8">
    <property type="entry name" value="SPLICING FACTOR 45"/>
    <property type="match status" value="1"/>
</dbReference>
<evidence type="ECO:0000256" key="5">
    <source>
        <dbReference type="ARBA" id="ARBA00023242"/>
    </source>
</evidence>
<keyword evidence="5 8" id="KW-0539">Nucleus</keyword>
<feature type="region of interest" description="Disordered" evidence="9">
    <location>
        <begin position="266"/>
        <end position="285"/>
    </location>
</feature>
<protein>
    <recommendedName>
        <fullName evidence="7 8">Splicing factor 45</fullName>
    </recommendedName>
    <alternativeName>
        <fullName evidence="8">RNA-binding motif protein 17</fullName>
    </alternativeName>
</protein>
<dbReference type="GO" id="GO:0045292">
    <property type="term" value="P:mRNA cis splicing, via spliceosome"/>
    <property type="evidence" value="ECO:0007669"/>
    <property type="project" value="InterPro"/>
</dbReference>
<comment type="caution">
    <text evidence="12">The sequence shown here is derived from an EMBL/GenBank/DDBJ whole genome shotgun (WGS) entry which is preliminary data.</text>
</comment>
<dbReference type="InterPro" id="IPR000504">
    <property type="entry name" value="RRM_dom"/>
</dbReference>
<dbReference type="GO" id="GO:0071011">
    <property type="term" value="C:precatalytic spliceosome"/>
    <property type="evidence" value="ECO:0007669"/>
    <property type="project" value="TreeGrafter"/>
</dbReference>
<feature type="domain" description="G-patch" evidence="11">
    <location>
        <begin position="217"/>
        <end position="263"/>
    </location>
</feature>
<comment type="function">
    <text evidence="8">Splice factor that binds to the single-stranded 3'AG at the exon/intron border and promotes its utilization in the second catalytic step. Involved in the regulation of alternative splicing and the utilization of cryptic splice sites.</text>
</comment>
<dbReference type="InterPro" id="IPR040052">
    <property type="entry name" value="RBM17"/>
</dbReference>
<dbReference type="PIRSF" id="PIRSF031066">
    <property type="entry name" value="Splicing_factor_SPF45"/>
    <property type="match status" value="1"/>
</dbReference>
<organism evidence="12 13">
    <name type="scientific">Cotesia typhae</name>
    <dbReference type="NCBI Taxonomy" id="2053667"/>
    <lineage>
        <taxon>Eukaryota</taxon>
        <taxon>Metazoa</taxon>
        <taxon>Ecdysozoa</taxon>
        <taxon>Arthropoda</taxon>
        <taxon>Hexapoda</taxon>
        <taxon>Insecta</taxon>
        <taxon>Pterygota</taxon>
        <taxon>Neoptera</taxon>
        <taxon>Endopterygota</taxon>
        <taxon>Hymenoptera</taxon>
        <taxon>Apocrita</taxon>
        <taxon>Ichneumonoidea</taxon>
        <taxon>Braconidae</taxon>
        <taxon>Microgastrinae</taxon>
        <taxon>Cotesia</taxon>
    </lineage>
</organism>
<evidence type="ECO:0000256" key="4">
    <source>
        <dbReference type="ARBA" id="ARBA00023187"/>
    </source>
</evidence>
<evidence type="ECO:0000256" key="8">
    <source>
        <dbReference type="PIRNR" id="PIRNR031066"/>
    </source>
</evidence>
<keyword evidence="3 8" id="KW-0694">RNA-binding</keyword>
<dbReference type="InterPro" id="IPR003954">
    <property type="entry name" value="RRM_euk-type"/>
</dbReference>
<evidence type="ECO:0000256" key="2">
    <source>
        <dbReference type="ARBA" id="ARBA00022664"/>
    </source>
</evidence>
<dbReference type="PROSITE" id="PS50102">
    <property type="entry name" value="RRM"/>
    <property type="match status" value="1"/>
</dbReference>
<evidence type="ECO:0000313" key="12">
    <source>
        <dbReference type="EMBL" id="KAG8034671.1"/>
    </source>
</evidence>
<dbReference type="CDD" id="cd12647">
    <property type="entry name" value="RRM_UHM_SPF45"/>
    <property type="match status" value="1"/>
</dbReference>
<evidence type="ECO:0000313" key="13">
    <source>
        <dbReference type="Proteomes" id="UP000729913"/>
    </source>
</evidence>
<dbReference type="GO" id="GO:0003723">
    <property type="term" value="F:RNA binding"/>
    <property type="evidence" value="ECO:0007669"/>
    <property type="project" value="UniProtKB-UniRule"/>
</dbReference>
<keyword evidence="2 8" id="KW-0507">mRNA processing</keyword>
<sequence length="393" mass="43389">MSLYDDFDKHRASDKVAGWSSGIKLLQSQLQLKKAAVTQPKREQFRKATTVLPPVIDLKSKASSRDAAAAAAAVAERDEDGSTVTSNNTNVFTNQVVNSATTGEYDWNVINEYDPLWPNEYEKVVKELRDIRDKEYEQEAEQRKRRRETSRFEESSLMVNTMIAPERDEERTITSRGIAGGAAIAPPPSLQESSEVIMPLISTPVRPPTTPGVGYTTSSVAAKIMAKYGFKEGQGLGKKEQGMSVALQVEKTSKRGGRIVSEKEQLMPPPPAVSLSPPPSTQPVEEPTITEIMKSPSKVVLLRNMVGPGEVDADLEPEVKDECNTKYGDVARVLIHEVMDVPSEEAVRIFVEFKRIESAIKAVVDLNGRFFGGRQVKAGFYSSEKLDNLQLMD</sequence>
<evidence type="ECO:0000256" key="1">
    <source>
        <dbReference type="ARBA" id="ARBA00004123"/>
    </source>
</evidence>
<comment type="subcellular location">
    <subcellularLocation>
        <location evidence="1 8">Nucleus</location>
    </subcellularLocation>
</comment>
<dbReference type="FunFam" id="3.30.70.330:FF:000079">
    <property type="entry name" value="Putative splicing factor 45"/>
    <property type="match status" value="1"/>
</dbReference>
<feature type="domain" description="RRM" evidence="10">
    <location>
        <begin position="298"/>
        <end position="383"/>
    </location>
</feature>
<dbReference type="OrthoDB" id="5411533at2759"/>
<dbReference type="Pfam" id="PF00076">
    <property type="entry name" value="RRM_1"/>
    <property type="match status" value="1"/>
</dbReference>
<gene>
    <name evidence="12" type="ORF">G9C98_007747</name>
</gene>
<keyword evidence="8" id="KW-0747">Spliceosome</keyword>
<dbReference type="InterPro" id="IPR034653">
    <property type="entry name" value="SPF45_RRM"/>
</dbReference>
<proteinExistence type="predicted"/>
<comment type="subunit">
    <text evidence="6">Binds SXL. Associates with the spliceosome. Interacts with SF3B1, SF1 and U2AF2.</text>
</comment>
<dbReference type="GO" id="GO:0000380">
    <property type="term" value="P:alternative mRNA splicing, via spliceosome"/>
    <property type="evidence" value="ECO:0007669"/>
    <property type="project" value="TreeGrafter"/>
</dbReference>
<evidence type="ECO:0000256" key="6">
    <source>
        <dbReference type="ARBA" id="ARBA00065586"/>
    </source>
</evidence>
<reference evidence="12" key="2">
    <citation type="submission" date="2021-04" db="EMBL/GenBank/DDBJ databases">
        <title>Genome-wide patterns of bracovirus chromosomal integration into multiple host tissues during parasitism.</title>
        <authorList>
            <person name="Chebbi M.A.C."/>
        </authorList>
    </citation>
    <scope>NUCLEOTIDE SEQUENCE</scope>
    <source>
        <tissue evidence="12">Whole body</tissue>
    </source>
</reference>
<feature type="compositionally biased region" description="Pro residues" evidence="9">
    <location>
        <begin position="267"/>
        <end position="281"/>
    </location>
</feature>
<name>A0A8J5QYP3_9HYME</name>
<accession>A0A8J5QYP3</accession>
<evidence type="ECO:0000256" key="9">
    <source>
        <dbReference type="SAM" id="MobiDB-lite"/>
    </source>
</evidence>
<dbReference type="AlphaFoldDB" id="A0A8J5QYP3"/>